<keyword evidence="1" id="KW-1133">Transmembrane helix</keyword>
<evidence type="ECO:0000256" key="1">
    <source>
        <dbReference type="SAM" id="Phobius"/>
    </source>
</evidence>
<dbReference type="EMBL" id="CP095075">
    <property type="protein sequence ID" value="UOR10732.1"/>
    <property type="molecule type" value="Genomic_DNA"/>
</dbReference>
<protein>
    <recommendedName>
        <fullName evidence="4">Two-component sensor histidine kinase</fullName>
    </recommendedName>
</protein>
<keyword evidence="3" id="KW-1185">Reference proteome</keyword>
<dbReference type="Proteomes" id="UP000830326">
    <property type="component" value="Chromosome"/>
</dbReference>
<reference evidence="2" key="1">
    <citation type="submission" date="2022-04" db="EMBL/GenBank/DDBJ databases">
        <title>Halobacillus sp. isolated from saltern.</title>
        <authorList>
            <person name="Won M."/>
            <person name="Lee C.-M."/>
            <person name="Woen H.-Y."/>
            <person name="Kwon S.-W."/>
        </authorList>
    </citation>
    <scope>NUCLEOTIDE SEQUENCE</scope>
    <source>
        <strain evidence="2">SSHM10-5</strain>
    </source>
</reference>
<proteinExistence type="predicted"/>
<accession>A0ABY4H7H7</accession>
<dbReference type="RefSeq" id="WP_245030035.1">
    <property type="nucleotide sequence ID" value="NZ_CP095075.1"/>
</dbReference>
<name>A0ABY4H7H7_9BACI</name>
<organism evidence="2 3">
    <name type="scientific">Halobacillus amylolyticus</name>
    <dbReference type="NCBI Taxonomy" id="2932259"/>
    <lineage>
        <taxon>Bacteria</taxon>
        <taxon>Bacillati</taxon>
        <taxon>Bacillota</taxon>
        <taxon>Bacilli</taxon>
        <taxon>Bacillales</taxon>
        <taxon>Bacillaceae</taxon>
        <taxon>Halobacillus</taxon>
    </lineage>
</organism>
<keyword evidence="1" id="KW-0472">Membrane</keyword>
<evidence type="ECO:0008006" key="4">
    <source>
        <dbReference type="Google" id="ProtNLM"/>
    </source>
</evidence>
<evidence type="ECO:0000313" key="2">
    <source>
        <dbReference type="EMBL" id="UOR10732.1"/>
    </source>
</evidence>
<feature type="transmembrane region" description="Helical" evidence="1">
    <location>
        <begin position="12"/>
        <end position="35"/>
    </location>
</feature>
<evidence type="ECO:0000313" key="3">
    <source>
        <dbReference type="Proteomes" id="UP000830326"/>
    </source>
</evidence>
<gene>
    <name evidence="2" type="ORF">MUO15_13950</name>
</gene>
<keyword evidence="1" id="KW-0812">Transmembrane</keyword>
<sequence>MKKTPKYVKYGLRLLLIAFLSAMIVTGLIIAYLFIADIFYEEQSNQPIIRTVQSKALPLTTF</sequence>